<dbReference type="PANTHER" id="PTHR39697">
    <property type="entry name" value="RICIN B LECTIN DOMAIN-CONTAINING PROTEIN-RELATED"/>
    <property type="match status" value="1"/>
</dbReference>
<dbReference type="EMBL" id="MU865472">
    <property type="protein sequence ID" value="KAK4222427.1"/>
    <property type="molecule type" value="Genomic_DNA"/>
</dbReference>
<name>A0AAN7BG58_9PEZI</name>
<proteinExistence type="predicted"/>
<protein>
    <submittedName>
        <fullName evidence="1">Uncharacterized protein</fullName>
    </submittedName>
</protein>
<dbReference type="PANTHER" id="PTHR39697:SF1">
    <property type="entry name" value="RICIN B LECTIN DOMAIN-CONTAINING PROTEIN"/>
    <property type="match status" value="1"/>
</dbReference>
<reference evidence="1" key="2">
    <citation type="submission" date="2023-05" db="EMBL/GenBank/DDBJ databases">
        <authorList>
            <consortium name="Lawrence Berkeley National Laboratory"/>
            <person name="Steindorff A."/>
            <person name="Hensen N."/>
            <person name="Bonometti L."/>
            <person name="Westerberg I."/>
            <person name="Brannstrom I.O."/>
            <person name="Guillou S."/>
            <person name="Cros-Aarteil S."/>
            <person name="Calhoun S."/>
            <person name="Haridas S."/>
            <person name="Kuo A."/>
            <person name="Mondo S."/>
            <person name="Pangilinan J."/>
            <person name="Riley R."/>
            <person name="Labutti K."/>
            <person name="Andreopoulos B."/>
            <person name="Lipzen A."/>
            <person name="Chen C."/>
            <person name="Yanf M."/>
            <person name="Daum C."/>
            <person name="Ng V."/>
            <person name="Clum A."/>
            <person name="Ohm R."/>
            <person name="Martin F."/>
            <person name="Silar P."/>
            <person name="Natvig D."/>
            <person name="Lalanne C."/>
            <person name="Gautier V."/>
            <person name="Ament-Velasquez S.L."/>
            <person name="Kruys A."/>
            <person name="Hutchinson M.I."/>
            <person name="Powell A.J."/>
            <person name="Barry K."/>
            <person name="Miller A.N."/>
            <person name="Grigoriev I.V."/>
            <person name="Debuchy R."/>
            <person name="Gladieux P."/>
            <person name="Thoren M.H."/>
            <person name="Johannesson H."/>
        </authorList>
    </citation>
    <scope>NUCLEOTIDE SEQUENCE</scope>
    <source>
        <strain evidence="1">CBS 990.96</strain>
    </source>
</reference>
<dbReference type="Proteomes" id="UP001301958">
    <property type="component" value="Unassembled WGS sequence"/>
</dbReference>
<evidence type="ECO:0000313" key="1">
    <source>
        <dbReference type="EMBL" id="KAK4222427.1"/>
    </source>
</evidence>
<reference evidence="1" key="1">
    <citation type="journal article" date="2023" name="Mol. Phylogenet. Evol.">
        <title>Genome-scale phylogeny and comparative genomics of the fungal order Sordariales.</title>
        <authorList>
            <person name="Hensen N."/>
            <person name="Bonometti L."/>
            <person name="Westerberg I."/>
            <person name="Brannstrom I.O."/>
            <person name="Guillou S."/>
            <person name="Cros-Aarteil S."/>
            <person name="Calhoun S."/>
            <person name="Haridas S."/>
            <person name="Kuo A."/>
            <person name="Mondo S."/>
            <person name="Pangilinan J."/>
            <person name="Riley R."/>
            <person name="LaButti K."/>
            <person name="Andreopoulos B."/>
            <person name="Lipzen A."/>
            <person name="Chen C."/>
            <person name="Yan M."/>
            <person name="Daum C."/>
            <person name="Ng V."/>
            <person name="Clum A."/>
            <person name="Steindorff A."/>
            <person name="Ohm R.A."/>
            <person name="Martin F."/>
            <person name="Silar P."/>
            <person name="Natvig D.O."/>
            <person name="Lalanne C."/>
            <person name="Gautier V."/>
            <person name="Ament-Velasquez S.L."/>
            <person name="Kruys A."/>
            <person name="Hutchinson M.I."/>
            <person name="Powell A.J."/>
            <person name="Barry K."/>
            <person name="Miller A.N."/>
            <person name="Grigoriev I.V."/>
            <person name="Debuchy R."/>
            <person name="Gladieux P."/>
            <person name="Hiltunen Thoren M."/>
            <person name="Johannesson H."/>
        </authorList>
    </citation>
    <scope>NUCLEOTIDE SEQUENCE</scope>
    <source>
        <strain evidence="1">CBS 990.96</strain>
    </source>
</reference>
<evidence type="ECO:0000313" key="2">
    <source>
        <dbReference type="Proteomes" id="UP001301958"/>
    </source>
</evidence>
<accession>A0AAN7BG58</accession>
<dbReference type="AlphaFoldDB" id="A0AAN7BG58"/>
<comment type="caution">
    <text evidence="1">The sequence shown here is derived from an EMBL/GenBank/DDBJ whole genome shotgun (WGS) entry which is preliminary data.</text>
</comment>
<keyword evidence="2" id="KW-1185">Reference proteome</keyword>
<gene>
    <name evidence="1" type="ORF">QBC38DRAFT_504031</name>
</gene>
<organism evidence="1 2">
    <name type="scientific">Podospora fimiseda</name>
    <dbReference type="NCBI Taxonomy" id="252190"/>
    <lineage>
        <taxon>Eukaryota</taxon>
        <taxon>Fungi</taxon>
        <taxon>Dikarya</taxon>
        <taxon>Ascomycota</taxon>
        <taxon>Pezizomycotina</taxon>
        <taxon>Sordariomycetes</taxon>
        <taxon>Sordariomycetidae</taxon>
        <taxon>Sordariales</taxon>
        <taxon>Podosporaceae</taxon>
        <taxon>Podospora</taxon>
    </lineage>
</organism>
<sequence>MTYNATSTAGRSTPNLEIESNFGHHTTANSIPRANKRFILTDQTSKYALALQNGNLIYVERAAMSTIIGACWLWDCVEKNGWLGFKNAVSGGHLGVQDGVVKAHNRLHEKGSWLYVRPELTGQGYLLLVVWSSKLFKIGMRGNYKEAKCGICPGPYGSLEEAYLKSIAWGFIEQ</sequence>